<dbReference type="Pfam" id="PF24032">
    <property type="entry name" value="YQBQ"/>
    <property type="match status" value="1"/>
</dbReference>
<dbReference type="InterPro" id="IPR056937">
    <property type="entry name" value="YqbQ/XkdQ"/>
</dbReference>
<feature type="domain" description="YqbQ/XkdQ" evidence="1">
    <location>
        <begin position="49"/>
        <end position="166"/>
    </location>
</feature>
<protein>
    <recommendedName>
        <fullName evidence="1">YqbQ/XkdQ domain-containing protein</fullName>
    </recommendedName>
</protein>
<sequence>MASLLDGRSTPNRKYVRSVATKLTFPTIPSLHEKPRAVRLIQKQREHDILTITFSTTSALWFNTVKTGVPVQFRWTQNNVAEVWYGYVSHISKSVETQRVQTMEVVCIGSSFPLKERATRVFTDVTIPEAVQTIAQEFGFNVIADPDTRRFSQLTIAGHSYWEWIQEQAKRIGFAATVSGTNLYFRNISQLIDQHASTVPVLSTGDRVTPTGVDFYERTLHSFKVLKGDNLETGEQFRTNKLVGGVDPLTGVANVLEASPGDVDSNLRQVNSAVLFQEHRSDQVATTETHMLSSASGAAQLARFNMPAKIVAHGDSRIKPFYPVYIEGTGGETDGYWIVKEVMHLFQKAGEYTVTATVVTDGTGKNRTVATRLNSPSIWGVINIQEAISRGETSSKGVRPTRLNVLAPTINQKVQGFAAAPARWSTSRGVQ</sequence>
<organism evidence="2">
    <name type="scientific">uncultured Caudovirales phage</name>
    <dbReference type="NCBI Taxonomy" id="2100421"/>
    <lineage>
        <taxon>Viruses</taxon>
        <taxon>Duplodnaviria</taxon>
        <taxon>Heunggongvirae</taxon>
        <taxon>Uroviricota</taxon>
        <taxon>Caudoviricetes</taxon>
        <taxon>Peduoviridae</taxon>
        <taxon>Maltschvirus</taxon>
        <taxon>Maltschvirus maltsch</taxon>
    </lineage>
</organism>
<proteinExistence type="predicted"/>
<evidence type="ECO:0000259" key="1">
    <source>
        <dbReference type="Pfam" id="PF24032"/>
    </source>
</evidence>
<reference evidence="2" key="1">
    <citation type="submission" date="2020-05" db="EMBL/GenBank/DDBJ databases">
        <authorList>
            <person name="Chiriac C."/>
            <person name="Salcher M."/>
            <person name="Ghai R."/>
            <person name="Kavagutti S V."/>
        </authorList>
    </citation>
    <scope>NUCLEOTIDE SEQUENCE</scope>
</reference>
<gene>
    <name evidence="2" type="ORF">UFOVP221_105</name>
</gene>
<dbReference type="EMBL" id="LR798267">
    <property type="protein sequence ID" value="CAB5219634.1"/>
    <property type="molecule type" value="Genomic_DNA"/>
</dbReference>
<name>A0A6J7WU66_9CAUD</name>
<accession>A0A6J7WU66</accession>
<dbReference type="SUPFAM" id="SSF69279">
    <property type="entry name" value="Phage tail proteins"/>
    <property type="match status" value="1"/>
</dbReference>
<evidence type="ECO:0000313" key="2">
    <source>
        <dbReference type="EMBL" id="CAB5219634.1"/>
    </source>
</evidence>